<reference evidence="5 6" key="1">
    <citation type="submission" date="2017-10" db="EMBL/GenBank/DDBJ databases">
        <authorList>
            <person name="Banno H."/>
            <person name="Chua N.-H."/>
        </authorList>
    </citation>
    <scope>NUCLEOTIDE SEQUENCE [LARGE SCALE GENOMIC DNA]</scope>
    <source>
        <strain evidence="5">Vibrio tapetis CECT4600</strain>
    </source>
</reference>
<accession>A0A2N8ZLJ9</accession>
<dbReference type="OrthoDB" id="9797391at2"/>
<dbReference type="Proteomes" id="UP000235828">
    <property type="component" value="Chromosome B"/>
</dbReference>
<protein>
    <submittedName>
        <fullName evidence="5">Putative Family 2 glycosyl transferase</fullName>
    </submittedName>
</protein>
<keyword evidence="4" id="KW-0472">Membrane</keyword>
<dbReference type="PANTHER" id="PTHR43630">
    <property type="entry name" value="POLY-BETA-1,6-N-ACETYL-D-GLUCOSAMINE SYNTHASE"/>
    <property type="match status" value="1"/>
</dbReference>
<dbReference type="PANTHER" id="PTHR43630:SF1">
    <property type="entry name" value="POLY-BETA-1,6-N-ACETYL-D-GLUCOSAMINE SYNTHASE"/>
    <property type="match status" value="1"/>
</dbReference>
<dbReference type="EMBL" id="LT960612">
    <property type="protein sequence ID" value="SON52784.1"/>
    <property type="molecule type" value="Genomic_DNA"/>
</dbReference>
<dbReference type="Pfam" id="PF13641">
    <property type="entry name" value="Glyco_tranf_2_3"/>
    <property type="match status" value="1"/>
</dbReference>
<keyword evidence="3 5" id="KW-0808">Transferase</keyword>
<feature type="transmembrane region" description="Helical" evidence="4">
    <location>
        <begin position="303"/>
        <end position="321"/>
    </location>
</feature>
<name>A0A2N8ZLJ9_9VIBR</name>
<evidence type="ECO:0000313" key="5">
    <source>
        <dbReference type="EMBL" id="SON52784.1"/>
    </source>
</evidence>
<evidence type="ECO:0000256" key="4">
    <source>
        <dbReference type="SAM" id="Phobius"/>
    </source>
</evidence>
<comment type="similarity">
    <text evidence="1">Belongs to the glycosyltransferase 2 family.</text>
</comment>
<keyword evidence="4" id="KW-1133">Transmembrane helix</keyword>
<dbReference type="SUPFAM" id="SSF53448">
    <property type="entry name" value="Nucleotide-diphospho-sugar transferases"/>
    <property type="match status" value="1"/>
</dbReference>
<feature type="transmembrane region" description="Helical" evidence="4">
    <location>
        <begin position="6"/>
        <end position="29"/>
    </location>
</feature>
<keyword evidence="4" id="KW-0812">Transmembrane</keyword>
<keyword evidence="2" id="KW-0328">Glycosyltransferase</keyword>
<dbReference type="KEGG" id="vta:B1173"/>
<sequence>MGTIIILLEVLVFLIILIPCLLFSFQLVFGSLVNRKNLRTGSLNTFKVLMPAHNEASIIAATLEKLERELGSLNDVIVIADNCNDNTANIARELGSTVIERFDEHHKGKGYALDAGFIAISDDLPTTIVVLDADCYFSPGSFSQLVLSSQQTDSVIQALYLMKSPDGGSVKTRVAEFAWLVKNQIRANALTQLGINCQLQGSGMAFPSRVFKQVSFASGSIVEDLELGLKLTATNESIRLNTSSEVTSFFPTSTKGSEDQRTRWEHGHLSSIRSLSKMAIGTLFNKKISTFFSILDAMLPPTVLWLLIVCASCVLTAIISLAGHYAPFYLCALSFSLMLVGLFICWYSHGRAIISSKDAGELFGFVFSKLSLYKSFIYKRQKEWIKTDRGEQ</sequence>
<keyword evidence="6" id="KW-1185">Reference proteome</keyword>
<evidence type="ECO:0000256" key="2">
    <source>
        <dbReference type="ARBA" id="ARBA00022676"/>
    </source>
</evidence>
<evidence type="ECO:0000256" key="1">
    <source>
        <dbReference type="ARBA" id="ARBA00006739"/>
    </source>
</evidence>
<proteinExistence type="inferred from homology"/>
<dbReference type="GO" id="GO:0016757">
    <property type="term" value="F:glycosyltransferase activity"/>
    <property type="evidence" value="ECO:0007669"/>
    <property type="project" value="UniProtKB-KW"/>
</dbReference>
<dbReference type="InterPro" id="IPR029044">
    <property type="entry name" value="Nucleotide-diphossugar_trans"/>
</dbReference>
<organism evidence="5 6">
    <name type="scientific">Vibrio tapetis subsp. tapetis</name>
    <dbReference type="NCBI Taxonomy" id="1671868"/>
    <lineage>
        <taxon>Bacteria</taxon>
        <taxon>Pseudomonadati</taxon>
        <taxon>Pseudomonadota</taxon>
        <taxon>Gammaproteobacteria</taxon>
        <taxon>Vibrionales</taxon>
        <taxon>Vibrionaceae</taxon>
        <taxon>Vibrio</taxon>
    </lineage>
</organism>
<dbReference type="CDD" id="cd06438">
    <property type="entry name" value="EpsO_like"/>
    <property type="match status" value="1"/>
</dbReference>
<feature type="transmembrane region" description="Helical" evidence="4">
    <location>
        <begin position="327"/>
        <end position="347"/>
    </location>
</feature>
<dbReference type="AlphaFoldDB" id="A0A2N8ZLJ9"/>
<dbReference type="Gene3D" id="3.90.550.10">
    <property type="entry name" value="Spore Coat Polysaccharide Biosynthesis Protein SpsA, Chain A"/>
    <property type="match status" value="1"/>
</dbReference>
<evidence type="ECO:0000313" key="6">
    <source>
        <dbReference type="Proteomes" id="UP000235828"/>
    </source>
</evidence>
<gene>
    <name evidence="5" type="ORF">VTAP4600_B1173</name>
</gene>
<evidence type="ECO:0000256" key="3">
    <source>
        <dbReference type="ARBA" id="ARBA00022679"/>
    </source>
</evidence>